<dbReference type="GO" id="GO:0004888">
    <property type="term" value="F:transmembrane signaling receptor activity"/>
    <property type="evidence" value="ECO:0007669"/>
    <property type="project" value="TreeGrafter"/>
</dbReference>
<dbReference type="PROSITE" id="PS50111">
    <property type="entry name" value="CHEMOTAXIS_TRANSDUC_2"/>
    <property type="match status" value="1"/>
</dbReference>
<dbReference type="Gene3D" id="6.10.340.10">
    <property type="match status" value="1"/>
</dbReference>
<dbReference type="EMBL" id="BLXZ01000003">
    <property type="protein sequence ID" value="GFO68136.1"/>
    <property type="molecule type" value="Genomic_DNA"/>
</dbReference>
<dbReference type="RefSeq" id="WP_183360660.1">
    <property type="nucleotide sequence ID" value="NZ_BLXZ01000003.1"/>
</dbReference>
<dbReference type="SUPFAM" id="SSF158472">
    <property type="entry name" value="HAMP domain-like"/>
    <property type="match status" value="1"/>
</dbReference>
<gene>
    <name evidence="10" type="ORF">GMLC_17150</name>
</gene>
<feature type="compositionally biased region" description="Basic residues" evidence="6">
    <location>
        <begin position="741"/>
        <end position="752"/>
    </location>
</feature>
<evidence type="ECO:0000256" key="5">
    <source>
        <dbReference type="SAM" id="Coils"/>
    </source>
</evidence>
<name>A0A6V8N6E7_9BACT</name>
<dbReference type="CDD" id="cd06225">
    <property type="entry name" value="HAMP"/>
    <property type="match status" value="2"/>
</dbReference>
<dbReference type="CDD" id="cd19411">
    <property type="entry name" value="MCP2201-like_sensor"/>
    <property type="match status" value="1"/>
</dbReference>
<dbReference type="Pfam" id="PF00015">
    <property type="entry name" value="MCPsignal"/>
    <property type="match status" value="1"/>
</dbReference>
<feature type="domain" description="HAMP" evidence="9">
    <location>
        <begin position="212"/>
        <end position="264"/>
    </location>
</feature>
<feature type="region of interest" description="Disordered" evidence="6">
    <location>
        <begin position="726"/>
        <end position="769"/>
    </location>
</feature>
<evidence type="ECO:0000256" key="4">
    <source>
        <dbReference type="PROSITE-ProRule" id="PRU00284"/>
    </source>
</evidence>
<dbReference type="FunFam" id="1.10.287.950:FF:000001">
    <property type="entry name" value="Methyl-accepting chemotaxis sensory transducer"/>
    <property type="match status" value="1"/>
</dbReference>
<comment type="similarity">
    <text evidence="3">Belongs to the methyl-accepting chemotaxis (MCP) protein family.</text>
</comment>
<dbReference type="InterPro" id="IPR024478">
    <property type="entry name" value="HlyB_4HB_MCP"/>
</dbReference>
<dbReference type="Pfam" id="PF00672">
    <property type="entry name" value="HAMP"/>
    <property type="match status" value="1"/>
</dbReference>
<feature type="region of interest" description="Disordered" evidence="6">
    <location>
        <begin position="491"/>
        <end position="527"/>
    </location>
</feature>
<evidence type="ECO:0000313" key="11">
    <source>
        <dbReference type="Proteomes" id="UP000587586"/>
    </source>
</evidence>
<protein>
    <recommendedName>
        <fullName evidence="12">Methyl-accepting chemotaxis protein</fullName>
    </recommendedName>
</protein>
<feature type="transmembrane region" description="Helical" evidence="7">
    <location>
        <begin position="192"/>
        <end position="211"/>
    </location>
</feature>
<keyword evidence="5" id="KW-0175">Coiled coil</keyword>
<feature type="domain" description="HAMP" evidence="9">
    <location>
        <begin position="303"/>
        <end position="355"/>
    </location>
</feature>
<comment type="caution">
    <text evidence="10">The sequence shown here is derived from an EMBL/GenBank/DDBJ whole genome shotgun (WGS) entry which is preliminary data.</text>
</comment>
<dbReference type="GO" id="GO:0007165">
    <property type="term" value="P:signal transduction"/>
    <property type="evidence" value="ECO:0007669"/>
    <property type="project" value="UniProtKB-KW"/>
</dbReference>
<dbReference type="GO" id="GO:0006935">
    <property type="term" value="P:chemotaxis"/>
    <property type="evidence" value="ECO:0007669"/>
    <property type="project" value="UniProtKB-KW"/>
</dbReference>
<dbReference type="Proteomes" id="UP000587586">
    <property type="component" value="Unassembled WGS sequence"/>
</dbReference>
<feature type="domain" description="HAMP" evidence="9">
    <location>
        <begin position="435"/>
        <end position="485"/>
    </location>
</feature>
<comment type="subcellular location">
    <subcellularLocation>
        <location evidence="1">Membrane</location>
    </subcellularLocation>
</comment>
<dbReference type="InterPro" id="IPR047347">
    <property type="entry name" value="YvaQ-like_sensor"/>
</dbReference>
<dbReference type="SMART" id="SM00283">
    <property type="entry name" value="MA"/>
    <property type="match status" value="1"/>
</dbReference>
<dbReference type="PROSITE" id="PS50885">
    <property type="entry name" value="HAMP"/>
    <property type="match status" value="3"/>
</dbReference>
<keyword evidence="7" id="KW-0812">Transmembrane</keyword>
<keyword evidence="4" id="KW-0807">Transducer</keyword>
<feature type="coiled-coil region" evidence="5">
    <location>
        <begin position="68"/>
        <end position="102"/>
    </location>
</feature>
<dbReference type="Pfam" id="PF18947">
    <property type="entry name" value="HAMP_2"/>
    <property type="match status" value="2"/>
</dbReference>
<evidence type="ECO:0000256" key="6">
    <source>
        <dbReference type="SAM" id="MobiDB-lite"/>
    </source>
</evidence>
<evidence type="ECO:0000313" key="10">
    <source>
        <dbReference type="EMBL" id="GFO68136.1"/>
    </source>
</evidence>
<evidence type="ECO:0000256" key="2">
    <source>
        <dbReference type="ARBA" id="ARBA00022500"/>
    </source>
</evidence>
<dbReference type="GO" id="GO:0005886">
    <property type="term" value="C:plasma membrane"/>
    <property type="evidence" value="ECO:0007669"/>
    <property type="project" value="TreeGrafter"/>
</dbReference>
<dbReference type="SUPFAM" id="SSF58104">
    <property type="entry name" value="Methyl-accepting chemotaxis protein (MCP) signaling domain"/>
    <property type="match status" value="1"/>
</dbReference>
<feature type="coiled-coil region" evidence="5">
    <location>
        <begin position="676"/>
        <end position="714"/>
    </location>
</feature>
<dbReference type="SMART" id="SM00304">
    <property type="entry name" value="HAMP"/>
    <property type="match status" value="3"/>
</dbReference>
<evidence type="ECO:0000256" key="7">
    <source>
        <dbReference type="SAM" id="Phobius"/>
    </source>
</evidence>
<reference evidence="11" key="1">
    <citation type="submission" date="2020-06" db="EMBL/GenBank/DDBJ databases">
        <title>Draft genomic sequecing of Geomonas sp. Red745.</title>
        <authorList>
            <person name="Itoh H."/>
            <person name="Xu Z.X."/>
            <person name="Ushijima N."/>
            <person name="Masuda Y."/>
            <person name="Shiratori Y."/>
            <person name="Senoo K."/>
        </authorList>
    </citation>
    <scope>NUCLEOTIDE SEQUENCE [LARGE SCALE GENOMIC DNA]</scope>
    <source>
        <strain evidence="11">Red745</strain>
    </source>
</reference>
<dbReference type="InterPro" id="IPR004089">
    <property type="entry name" value="MCPsignal_dom"/>
</dbReference>
<keyword evidence="7" id="KW-0472">Membrane</keyword>
<dbReference type="Gene3D" id="1.10.287.950">
    <property type="entry name" value="Methyl-accepting chemotaxis protein"/>
    <property type="match status" value="1"/>
</dbReference>
<feature type="domain" description="Methyl-accepting transducer" evidence="8">
    <location>
        <begin position="490"/>
        <end position="705"/>
    </location>
</feature>
<dbReference type="InterPro" id="IPR051310">
    <property type="entry name" value="MCP_chemotaxis"/>
</dbReference>
<dbReference type="Gene3D" id="1.20.120.1530">
    <property type="match status" value="1"/>
</dbReference>
<organism evidence="10 11">
    <name type="scientific">Geomonas limicola</name>
    <dbReference type="NCBI Taxonomy" id="2740186"/>
    <lineage>
        <taxon>Bacteria</taxon>
        <taxon>Pseudomonadati</taxon>
        <taxon>Thermodesulfobacteriota</taxon>
        <taxon>Desulfuromonadia</taxon>
        <taxon>Geobacterales</taxon>
        <taxon>Geobacteraceae</taxon>
        <taxon>Geomonas</taxon>
    </lineage>
</organism>
<sequence length="769" mass="83060">MTWFNNLKIGGKIVLVVAGVLVLSIVQGVISLNQLSKVNGSTLEMAQQRLPSVRSIGRIQTLVGDFRRAEFQHLLSDTDQDMEKYEKRMVKTIEDIKKLTAEHEKRIGNGEEKALFNEFNANFASFLTEHEKLVQLSRADKKKALTALRGDSYKFYLAASAALEKEVALNDKLADGSFRSSQATFTASRSTIVAVIVAAVLMGALLSLLVARVINRSLRKGVEVADRLAQGDLEVQIGETYRDETGQLLASMASMVQSIQALAADATSLSHAAMEGELATRADASRHKGAYRSIVEGVNGTLDAVIGPLNVAAEYVDRIAKGDVPQKITDEYRGDFNEIKQNLNNCIDNVNALIADANHLAGAAARGELATRADATRHQGDFRKIIEGVNGTLDAVIGPLNVAADYVERISKGDMPEEIKDEYRGDFNAIKNNLNTLIQATRNITSAAQEVARGNLTVQLTERSQHDELMRSLSSMVAKLCEVVNDVKSSSDNVANGSSQMSASSEELSQGASEQAAAAEEASAAMEEMSANIRQNADNALQTEKIAVKSAQDAQESGKAVLQTVNAMKEIAGKISIIEEIARQTNLLALNAAIEAARAGEHGKGFAVVASEVRKLAERSQRAAAEISQLSCSSVEVAEMAGAMLTRMLPDIQRTAELVQEISAASREQDTGAEQINKAIQQLDMVIQQNAAAAEEMSSTAEELASQSEQLQDVISFFDLGVERGANKPARQPAKPERQVQKKAPRLTRAAHKGAELHLNQNDEAFESF</sequence>
<dbReference type="PANTHER" id="PTHR43531:SF11">
    <property type="entry name" value="METHYL-ACCEPTING CHEMOTAXIS PROTEIN 3"/>
    <property type="match status" value="1"/>
</dbReference>
<dbReference type="PANTHER" id="PTHR43531">
    <property type="entry name" value="PROTEIN ICFG"/>
    <property type="match status" value="1"/>
</dbReference>
<evidence type="ECO:0000256" key="3">
    <source>
        <dbReference type="ARBA" id="ARBA00029447"/>
    </source>
</evidence>
<evidence type="ECO:0008006" key="12">
    <source>
        <dbReference type="Google" id="ProtNLM"/>
    </source>
</evidence>
<accession>A0A6V8N6E7</accession>
<dbReference type="AlphaFoldDB" id="A0A6V8N6E7"/>
<dbReference type="Pfam" id="PF12729">
    <property type="entry name" value="4HB_MCP_1"/>
    <property type="match status" value="1"/>
</dbReference>
<proteinExistence type="inferred from homology"/>
<keyword evidence="7" id="KW-1133">Transmembrane helix</keyword>
<dbReference type="InterPro" id="IPR003660">
    <property type="entry name" value="HAMP_dom"/>
</dbReference>
<evidence type="ECO:0000259" key="9">
    <source>
        <dbReference type="PROSITE" id="PS50885"/>
    </source>
</evidence>
<keyword evidence="11" id="KW-1185">Reference proteome</keyword>
<evidence type="ECO:0000256" key="1">
    <source>
        <dbReference type="ARBA" id="ARBA00004370"/>
    </source>
</evidence>
<keyword evidence="2" id="KW-0145">Chemotaxis</keyword>
<evidence type="ECO:0000259" key="8">
    <source>
        <dbReference type="PROSITE" id="PS50111"/>
    </source>
</evidence>